<feature type="binding site" evidence="12">
    <location>
        <position position="106"/>
    </location>
    <ligand>
        <name>CoA</name>
        <dbReference type="ChEBI" id="CHEBI:57287"/>
    </ligand>
</feature>
<name>A0AA37TQT1_9RHOB</name>
<dbReference type="AlphaFoldDB" id="A0AA37TQT1"/>
<reference evidence="16 17" key="1">
    <citation type="journal article" date="2014" name="Int. J. Syst. Evol. Microbiol.">
        <title>Complete genome sequence of Corynebacterium casei LMG S-19264T (=DSM 44701T), isolated from a smear-ripened cheese.</title>
        <authorList>
            <consortium name="US DOE Joint Genome Institute (JGI-PGF)"/>
            <person name="Walter F."/>
            <person name="Albersmeier A."/>
            <person name="Kalinowski J."/>
            <person name="Ruckert C."/>
        </authorList>
    </citation>
    <scope>NUCLEOTIDE SEQUENCE [LARGE SCALE GENOMIC DNA]</scope>
    <source>
        <strain evidence="16 17">NBRC 111766</strain>
    </source>
</reference>
<feature type="binding site" evidence="12">
    <location>
        <begin position="84"/>
        <end position="85"/>
    </location>
    <ligand>
        <name>CoA</name>
        <dbReference type="ChEBI" id="CHEBI:57287"/>
    </ligand>
</feature>
<dbReference type="InterPro" id="IPR037143">
    <property type="entry name" value="4-PPantetheinyl_Trfase_dom_sf"/>
</dbReference>
<evidence type="ECO:0000256" key="7">
    <source>
        <dbReference type="ARBA" id="ARBA00023191"/>
    </source>
</evidence>
<organism evidence="16 17">
    <name type="scientific">Cypionkella aquatica</name>
    <dbReference type="NCBI Taxonomy" id="1756042"/>
    <lineage>
        <taxon>Bacteria</taxon>
        <taxon>Pseudomonadati</taxon>
        <taxon>Pseudomonadota</taxon>
        <taxon>Alphaproteobacteria</taxon>
        <taxon>Rhodobacterales</taxon>
        <taxon>Paracoccaceae</taxon>
        <taxon>Cypionkella</taxon>
    </lineage>
</organism>
<dbReference type="GO" id="GO:0009239">
    <property type="term" value="P:enterobactin biosynthetic process"/>
    <property type="evidence" value="ECO:0007669"/>
    <property type="project" value="UniProtKB-KW"/>
</dbReference>
<feature type="domain" description="4'-phosphopantetheinyl transferase" evidence="14">
    <location>
        <begin position="102"/>
        <end position="210"/>
    </location>
</feature>
<sequence>MADIAERLRAVLPEGVVLAEAGAAPVLWPGEAVPGAVPARLAEFSAGRDAARRALRALGFAGAAIPMDADRSPIWPDAVTGSISHCAGACLAVMAHSRAYLGLGLDVEPLKALPPDLWPTILRPEEMLQLAALPAAQHGLQVLRIFVAKEAAYKAQYAVSRRLFDFQMLRINWQDQGFNAEFCSDVSPFDAGFQIKGDAAEDADFTAAVCWLPIA</sequence>
<proteinExistence type="inferred from homology"/>
<dbReference type="GO" id="GO:0000287">
    <property type="term" value="F:magnesium ion binding"/>
    <property type="evidence" value="ECO:0007669"/>
    <property type="project" value="InterPro"/>
</dbReference>
<evidence type="ECO:0000256" key="11">
    <source>
        <dbReference type="ARBA" id="ARBA00049191"/>
    </source>
</evidence>
<evidence type="ECO:0000313" key="16">
    <source>
        <dbReference type="EMBL" id="GLS85408.1"/>
    </source>
</evidence>
<evidence type="ECO:0000256" key="9">
    <source>
        <dbReference type="ARBA" id="ARBA00031996"/>
    </source>
</evidence>
<evidence type="ECO:0000259" key="15">
    <source>
        <dbReference type="Pfam" id="PF17837"/>
    </source>
</evidence>
<feature type="binding site" evidence="13">
    <location>
        <position position="106"/>
    </location>
    <ligand>
        <name>Mg(2+)</name>
        <dbReference type="ChEBI" id="CHEBI:18420"/>
    </ligand>
</feature>
<dbReference type="InterPro" id="IPR003542">
    <property type="entry name" value="Enbac_synth_compD-like"/>
</dbReference>
<dbReference type="RefSeq" id="WP_284323629.1">
    <property type="nucleotide sequence ID" value="NZ_BSPP01000002.1"/>
</dbReference>
<dbReference type="InterPro" id="IPR041354">
    <property type="entry name" value="4PPT_N"/>
</dbReference>
<comment type="function">
    <text evidence="1">Involved in the biosynthesis of the siderophore enterobactin (enterochelin), which is a macrocyclic trimeric lactone of N-(2,3-dihydroxybenzoyl)-serine. The serine trilactone serves as a scaffolding for the three catechol functionalities that provide hexadentate coordination for the tightly ligated iron(2+) atoms. Plays an essential role in the assembly of the enterobactin by catalyzing the transfer of the 4'-phosphopantetheine (Ppant) moiety from coenzyme A to the apo-domains of both EntB (ArCP domain) and EntF (PCP domain) to yield their holo-forms which make them competent for the activation of 2,3-dihydroxybenzoate (DHB) and L-serine, respectively.</text>
</comment>
<keyword evidence="13" id="KW-0460">Magnesium</keyword>
<evidence type="ECO:0000256" key="5">
    <source>
        <dbReference type="ARBA" id="ARBA00019087"/>
    </source>
</evidence>
<feature type="binding site" evidence="12">
    <location>
        <position position="150"/>
    </location>
    <ligand>
        <name>CoA</name>
        <dbReference type="ChEBI" id="CHEBI:57287"/>
    </ligand>
</feature>
<feature type="binding site" evidence="12">
    <location>
        <position position="40"/>
    </location>
    <ligand>
        <name>CoA</name>
        <dbReference type="ChEBI" id="CHEBI:57287"/>
    </ligand>
</feature>
<feature type="domain" description="4'-phosphopantetheinyl transferase N-terminal" evidence="15">
    <location>
        <begin position="32"/>
        <end position="95"/>
    </location>
</feature>
<evidence type="ECO:0000259" key="14">
    <source>
        <dbReference type="Pfam" id="PF01648"/>
    </source>
</evidence>
<keyword evidence="7" id="KW-0259">Enterobactin biosynthesis</keyword>
<gene>
    <name evidence="16" type="ORF">GCM10010873_03810</name>
</gene>
<comment type="caution">
    <text evidence="16">The sequence shown here is derived from an EMBL/GenBank/DDBJ whole genome shotgun (WGS) entry which is preliminary data.</text>
</comment>
<evidence type="ECO:0000256" key="3">
    <source>
        <dbReference type="ARBA" id="ARBA00008342"/>
    </source>
</evidence>
<evidence type="ECO:0000313" key="17">
    <source>
        <dbReference type="Proteomes" id="UP001157355"/>
    </source>
</evidence>
<keyword evidence="6" id="KW-0808">Transferase</keyword>
<comment type="subunit">
    <text evidence="4">EntB, EntD, EntE, and EntF form a multienzyme complex called enterobactin synthase.</text>
</comment>
<dbReference type="Pfam" id="PF17837">
    <property type="entry name" value="4PPT_N"/>
    <property type="match status" value="1"/>
</dbReference>
<evidence type="ECO:0000256" key="12">
    <source>
        <dbReference type="PIRSR" id="PIRSR603542-1"/>
    </source>
</evidence>
<dbReference type="InterPro" id="IPR008278">
    <property type="entry name" value="4-PPantetheinyl_Trfase_dom"/>
</dbReference>
<evidence type="ECO:0000256" key="4">
    <source>
        <dbReference type="ARBA" id="ARBA00011503"/>
    </source>
</evidence>
<dbReference type="GO" id="GO:0008897">
    <property type="term" value="F:holo-[acyl-carrier-protein] synthase activity"/>
    <property type="evidence" value="ECO:0007669"/>
    <property type="project" value="InterPro"/>
</dbReference>
<dbReference type="Proteomes" id="UP001157355">
    <property type="component" value="Unassembled WGS sequence"/>
</dbReference>
<feature type="binding site" evidence="12">
    <location>
        <position position="154"/>
    </location>
    <ligand>
        <name>CoA</name>
        <dbReference type="ChEBI" id="CHEBI:57287"/>
    </ligand>
</feature>
<keyword evidence="17" id="KW-1185">Reference proteome</keyword>
<dbReference type="Pfam" id="PF01648">
    <property type="entry name" value="ACPS"/>
    <property type="match status" value="1"/>
</dbReference>
<comment type="similarity">
    <text evidence="3">Belongs to the P-Pant transferase superfamily. EntD family.</text>
</comment>
<comment type="cofactor">
    <cofactor evidence="13">
        <name>Mg(2+)</name>
        <dbReference type="ChEBI" id="CHEBI:18420"/>
    </cofactor>
</comment>
<evidence type="ECO:0000256" key="2">
    <source>
        <dbReference type="ARBA" id="ARBA00004993"/>
    </source>
</evidence>
<dbReference type="GO" id="GO:0009366">
    <property type="term" value="C:enterobactin synthetase complex"/>
    <property type="evidence" value="ECO:0007669"/>
    <property type="project" value="InterPro"/>
</dbReference>
<protein>
    <recommendedName>
        <fullName evidence="5">Enterobactin synthase component D</fullName>
    </recommendedName>
    <alternativeName>
        <fullName evidence="8">4'-phosphopantetheinyl transferase EntD</fullName>
    </alternativeName>
    <alternativeName>
        <fullName evidence="9">Enterochelin synthase D</fullName>
    </alternativeName>
</protein>
<evidence type="ECO:0000256" key="6">
    <source>
        <dbReference type="ARBA" id="ARBA00022679"/>
    </source>
</evidence>
<dbReference type="SUPFAM" id="SSF56214">
    <property type="entry name" value="4'-phosphopantetheinyl transferase"/>
    <property type="match status" value="1"/>
</dbReference>
<dbReference type="PRINTS" id="PR01399">
    <property type="entry name" value="ENTSNTHTASED"/>
</dbReference>
<comment type="pathway">
    <text evidence="2">Siderophore biosynthesis; enterobactin biosynthesis.</text>
</comment>
<evidence type="ECO:0000256" key="10">
    <source>
        <dbReference type="ARBA" id="ARBA00049176"/>
    </source>
</evidence>
<evidence type="ECO:0000256" key="8">
    <source>
        <dbReference type="ARBA" id="ARBA00029894"/>
    </source>
</evidence>
<feature type="binding site" evidence="13">
    <location>
        <position position="108"/>
    </location>
    <ligand>
        <name>Mg(2+)</name>
        <dbReference type="ChEBI" id="CHEBI:18420"/>
    </ligand>
</feature>
<accession>A0AA37TQT1</accession>
<dbReference type="EMBL" id="BSPP01000002">
    <property type="protein sequence ID" value="GLS85408.1"/>
    <property type="molecule type" value="Genomic_DNA"/>
</dbReference>
<evidence type="ECO:0000256" key="13">
    <source>
        <dbReference type="PIRSR" id="PIRSR603542-2"/>
    </source>
</evidence>
<comment type="catalytic activity">
    <reaction evidence="11">
        <text>apo-[peptidyl-carrier protein] + CoA = holo-[peptidyl-carrier protein] + adenosine 3',5'-bisphosphate + H(+)</text>
        <dbReference type="Rhea" id="RHEA:46228"/>
        <dbReference type="Rhea" id="RHEA-COMP:11479"/>
        <dbReference type="Rhea" id="RHEA-COMP:11480"/>
        <dbReference type="ChEBI" id="CHEBI:15378"/>
        <dbReference type="ChEBI" id="CHEBI:29999"/>
        <dbReference type="ChEBI" id="CHEBI:57287"/>
        <dbReference type="ChEBI" id="CHEBI:58343"/>
        <dbReference type="ChEBI" id="CHEBI:64479"/>
    </reaction>
</comment>
<keyword evidence="13" id="KW-0479">Metal-binding</keyword>
<feature type="binding site" evidence="12">
    <location>
        <position position="48"/>
    </location>
    <ligand>
        <name>CoA</name>
        <dbReference type="ChEBI" id="CHEBI:57287"/>
    </ligand>
</feature>
<evidence type="ECO:0000256" key="1">
    <source>
        <dbReference type="ARBA" id="ARBA00003937"/>
    </source>
</evidence>
<dbReference type="PANTHER" id="PTHR38096">
    <property type="entry name" value="ENTEROBACTIN SYNTHASE COMPONENT D"/>
    <property type="match status" value="1"/>
</dbReference>
<dbReference type="GO" id="GO:0005886">
    <property type="term" value="C:plasma membrane"/>
    <property type="evidence" value="ECO:0007669"/>
    <property type="project" value="TreeGrafter"/>
</dbReference>
<dbReference type="PANTHER" id="PTHR38096:SF1">
    <property type="entry name" value="ENTEROBACTIN SYNTHASE COMPONENT D"/>
    <property type="match status" value="1"/>
</dbReference>
<comment type="catalytic activity">
    <reaction evidence="10">
        <text>apo-[aryl-carrier protein] + CoA = holo-[aryl-carrier protein] + adenosine 3',5'-bisphosphate + H(+)</text>
        <dbReference type="Rhea" id="RHEA:48404"/>
        <dbReference type="Rhea" id="RHEA-COMP:15903"/>
        <dbReference type="Rhea" id="RHEA-COMP:17557"/>
        <dbReference type="ChEBI" id="CHEBI:15378"/>
        <dbReference type="ChEBI" id="CHEBI:29999"/>
        <dbReference type="ChEBI" id="CHEBI:57287"/>
        <dbReference type="ChEBI" id="CHEBI:58343"/>
        <dbReference type="ChEBI" id="CHEBI:64479"/>
    </reaction>
</comment>